<protein>
    <recommendedName>
        <fullName evidence="3">PEBP-like protein</fullName>
    </recommendedName>
</protein>
<dbReference type="Pfam" id="PF01161">
    <property type="entry name" value="PBP"/>
    <property type="match status" value="1"/>
</dbReference>
<dbReference type="EMBL" id="BABT02000067">
    <property type="protein sequence ID" value="GAA95836.1"/>
    <property type="molecule type" value="Genomic_DNA"/>
</dbReference>
<dbReference type="SUPFAM" id="SSF49777">
    <property type="entry name" value="PEBP-like"/>
    <property type="match status" value="1"/>
</dbReference>
<dbReference type="eggNOG" id="KOG3346">
    <property type="taxonomic scope" value="Eukaryota"/>
</dbReference>
<dbReference type="STRING" id="764103.G7DZ26"/>
<gene>
    <name evidence="1" type="primary">Mo02493</name>
    <name evidence="1" type="ORF">E5Q_02493</name>
</gene>
<evidence type="ECO:0008006" key="3">
    <source>
        <dbReference type="Google" id="ProtNLM"/>
    </source>
</evidence>
<name>G7DZ26_MIXOS</name>
<dbReference type="InParanoid" id="G7DZ26"/>
<accession>G7DZ26</accession>
<reference evidence="1 2" key="2">
    <citation type="journal article" date="2012" name="Open Biol.">
        <title>Characteristics of nucleosomes and linker DNA regions on the genome of the basidiomycete Mixia osmundae revealed by mono- and dinucleosome mapping.</title>
        <authorList>
            <person name="Nishida H."/>
            <person name="Kondo S."/>
            <person name="Matsumoto T."/>
            <person name="Suzuki Y."/>
            <person name="Yoshikawa H."/>
            <person name="Taylor T.D."/>
            <person name="Sugiyama J."/>
        </authorList>
    </citation>
    <scope>NUCLEOTIDE SEQUENCE [LARGE SCALE GENOMIC DNA]</scope>
    <source>
        <strain evidence="2">CBS 9802 / IAM 14324 / JCM 22182 / KY 12970</strain>
    </source>
</reference>
<dbReference type="Proteomes" id="UP000009131">
    <property type="component" value="Unassembled WGS sequence"/>
</dbReference>
<proteinExistence type="predicted"/>
<dbReference type="InterPro" id="IPR008914">
    <property type="entry name" value="PEBP"/>
</dbReference>
<dbReference type="InterPro" id="IPR035810">
    <property type="entry name" value="PEBP_euk"/>
</dbReference>
<dbReference type="AlphaFoldDB" id="G7DZ26"/>
<comment type="caution">
    <text evidence="1">The sequence shown here is derived from an EMBL/GenBank/DDBJ whole genome shotgun (WGS) entry which is preliminary data.</text>
</comment>
<dbReference type="InterPro" id="IPR036610">
    <property type="entry name" value="PEBP-like_sf"/>
</dbReference>
<evidence type="ECO:0000313" key="1">
    <source>
        <dbReference type="EMBL" id="GAA95836.1"/>
    </source>
</evidence>
<keyword evidence="2" id="KW-1185">Reference proteome</keyword>
<dbReference type="HOGENOM" id="CLU_035836_1_1_1"/>
<reference evidence="1 2" key="1">
    <citation type="journal article" date="2011" name="J. Gen. Appl. Microbiol.">
        <title>Draft genome sequencing of the enigmatic basidiomycete Mixia osmundae.</title>
        <authorList>
            <person name="Nishida H."/>
            <person name="Nagatsuka Y."/>
            <person name="Sugiyama J."/>
        </authorList>
    </citation>
    <scope>NUCLEOTIDE SEQUENCE [LARGE SCALE GENOMIC DNA]</scope>
    <source>
        <strain evidence="2">CBS 9802 / IAM 14324 / JCM 22182 / KY 12970</strain>
    </source>
</reference>
<dbReference type="PANTHER" id="PTHR11362:SF82">
    <property type="entry name" value="PHOSPHATIDYLETHANOLAMINE-BINDING PROTEIN 4"/>
    <property type="match status" value="1"/>
</dbReference>
<organism evidence="1 2">
    <name type="scientific">Mixia osmundae (strain CBS 9802 / IAM 14324 / JCM 22182 / KY 12970)</name>
    <dbReference type="NCBI Taxonomy" id="764103"/>
    <lineage>
        <taxon>Eukaryota</taxon>
        <taxon>Fungi</taxon>
        <taxon>Dikarya</taxon>
        <taxon>Basidiomycota</taxon>
        <taxon>Pucciniomycotina</taxon>
        <taxon>Mixiomycetes</taxon>
        <taxon>Mixiales</taxon>
        <taxon>Mixiaceae</taxon>
        <taxon>Mixia</taxon>
    </lineage>
</organism>
<sequence>MRRTPPTLLSCCARALATASSAPIASTSAPPASSATEASYTRALPSGKLRVYDEALKVISKDRQIKLERLERLPNDATAEQREELEVLASVNDPETRWQFSQGLGDPSSSVMRHLAEQDWRTQGSLARLMQRVLQMDVVPDLLPAIDPEVDLNLYLSGSSVAVVPGIKITADQTEQEPELRATVFHPDERLYTLLLIDPDYPDHLRKGFTTFVHQLIANVKISASTRRSALTGDTVLSYIPPHPQKGTPHHRYTYLLFAQRGKIQDEVKASNDQTPGRSAPVELAKLKQLQRLGLSVRTLMDQHNLEPVGVHFVRQQWTPEVTDIFRRTFGRPEPVYGKEKQVDPYKIMRPTSKYSILGAANAQTASARTAM</sequence>
<dbReference type="PANTHER" id="PTHR11362">
    <property type="entry name" value="PHOSPHATIDYLETHANOLAMINE-BINDING PROTEIN"/>
    <property type="match status" value="1"/>
</dbReference>
<dbReference type="FunCoup" id="G7DZ26">
    <property type="interactions" value="9"/>
</dbReference>
<evidence type="ECO:0000313" key="2">
    <source>
        <dbReference type="Proteomes" id="UP000009131"/>
    </source>
</evidence>
<dbReference type="Gene3D" id="3.90.280.10">
    <property type="entry name" value="PEBP-like"/>
    <property type="match status" value="1"/>
</dbReference>
<dbReference type="CDD" id="cd00866">
    <property type="entry name" value="PEBP_euk"/>
    <property type="match status" value="1"/>
</dbReference>
<dbReference type="Gene3D" id="1.20.58.1180">
    <property type="match status" value="1"/>
</dbReference>
<dbReference type="OrthoDB" id="2153661at2759"/>